<dbReference type="AlphaFoldDB" id="A0A1Y2EAM0"/>
<dbReference type="GeneID" id="63779109"/>
<dbReference type="STRING" id="1141098.A0A1Y2EAM0"/>
<accession>A0A1Y2EAM0</accession>
<organism evidence="1 2">
    <name type="scientific">Pseudomassariella vexata</name>
    <dbReference type="NCBI Taxonomy" id="1141098"/>
    <lineage>
        <taxon>Eukaryota</taxon>
        <taxon>Fungi</taxon>
        <taxon>Dikarya</taxon>
        <taxon>Ascomycota</taxon>
        <taxon>Pezizomycotina</taxon>
        <taxon>Sordariomycetes</taxon>
        <taxon>Xylariomycetidae</taxon>
        <taxon>Amphisphaeriales</taxon>
        <taxon>Pseudomassariaceae</taxon>
        <taxon>Pseudomassariella</taxon>
    </lineage>
</organism>
<name>A0A1Y2EAM0_9PEZI</name>
<dbReference type="Proteomes" id="UP000193689">
    <property type="component" value="Unassembled WGS sequence"/>
</dbReference>
<proteinExistence type="predicted"/>
<dbReference type="OrthoDB" id="5376010at2759"/>
<protein>
    <submittedName>
        <fullName evidence="1">Uncharacterized protein</fullName>
    </submittedName>
</protein>
<keyword evidence="2" id="KW-1185">Reference proteome</keyword>
<gene>
    <name evidence="1" type="ORF">BCR38DRAFT_472144</name>
</gene>
<evidence type="ECO:0000313" key="1">
    <source>
        <dbReference type="EMBL" id="ORY68630.1"/>
    </source>
</evidence>
<evidence type="ECO:0000313" key="2">
    <source>
        <dbReference type="Proteomes" id="UP000193689"/>
    </source>
</evidence>
<sequence>MWNDEKDPGSVNMDKEMLDLLVKERRLSWKPMKTTFTRAHQQSEQPLQASKCSAEKINIQAVVTGYESGQIAYSEHFTLIYAGYIVDTSPAYEFFAKDREERLNWYFSEFGEG</sequence>
<reference evidence="1 2" key="1">
    <citation type="submission" date="2016-07" db="EMBL/GenBank/DDBJ databases">
        <title>Pervasive Adenine N6-methylation of Active Genes in Fungi.</title>
        <authorList>
            <consortium name="DOE Joint Genome Institute"/>
            <person name="Mondo S.J."/>
            <person name="Dannebaum R.O."/>
            <person name="Kuo R.C."/>
            <person name="Labutti K."/>
            <person name="Haridas S."/>
            <person name="Kuo A."/>
            <person name="Salamov A."/>
            <person name="Ahrendt S.R."/>
            <person name="Lipzen A."/>
            <person name="Sullivan W."/>
            <person name="Andreopoulos W.B."/>
            <person name="Clum A."/>
            <person name="Lindquist E."/>
            <person name="Daum C."/>
            <person name="Ramamoorthy G.K."/>
            <person name="Gryganskyi A."/>
            <person name="Culley D."/>
            <person name="Magnuson J.K."/>
            <person name="James T.Y."/>
            <person name="O'Malley M.A."/>
            <person name="Stajich J.E."/>
            <person name="Spatafora J.W."/>
            <person name="Visel A."/>
            <person name="Grigoriev I.V."/>
        </authorList>
    </citation>
    <scope>NUCLEOTIDE SEQUENCE [LARGE SCALE GENOMIC DNA]</scope>
    <source>
        <strain evidence="1 2">CBS 129021</strain>
    </source>
</reference>
<dbReference type="EMBL" id="MCFJ01000003">
    <property type="protein sequence ID" value="ORY68630.1"/>
    <property type="molecule type" value="Genomic_DNA"/>
</dbReference>
<dbReference type="InParanoid" id="A0A1Y2EAM0"/>
<dbReference type="RefSeq" id="XP_040718917.1">
    <property type="nucleotide sequence ID" value="XM_040862897.1"/>
</dbReference>
<comment type="caution">
    <text evidence="1">The sequence shown here is derived from an EMBL/GenBank/DDBJ whole genome shotgun (WGS) entry which is preliminary data.</text>
</comment>